<evidence type="ECO:0000313" key="3">
    <source>
        <dbReference type="EMBL" id="ROO32953.1"/>
    </source>
</evidence>
<dbReference type="Gene3D" id="3.40.50.620">
    <property type="entry name" value="HUPs"/>
    <property type="match status" value="1"/>
</dbReference>
<proteinExistence type="inferred from homology"/>
<feature type="domain" description="UspA" evidence="2">
    <location>
        <begin position="2"/>
        <end position="145"/>
    </location>
</feature>
<dbReference type="CDD" id="cd00293">
    <property type="entry name" value="USP-like"/>
    <property type="match status" value="1"/>
</dbReference>
<protein>
    <submittedName>
        <fullName evidence="3">Universal stress protein Usp</fullName>
    </submittedName>
</protein>
<dbReference type="InterPro" id="IPR006016">
    <property type="entry name" value="UspA"/>
</dbReference>
<gene>
    <name evidence="3" type="ORF">SAHL_04625</name>
</gene>
<evidence type="ECO:0000313" key="4">
    <source>
        <dbReference type="Proteomes" id="UP000285123"/>
    </source>
</evidence>
<accession>A0A423Q340</accession>
<comment type="caution">
    <text evidence="3">The sequence shown here is derived from an EMBL/GenBank/DDBJ whole genome shotgun (WGS) entry which is preliminary data.</text>
</comment>
<dbReference type="Pfam" id="PF00582">
    <property type="entry name" value="Usp"/>
    <property type="match status" value="1"/>
</dbReference>
<dbReference type="InterPro" id="IPR006015">
    <property type="entry name" value="Universal_stress_UspA"/>
</dbReference>
<dbReference type="OrthoDB" id="5795499at2"/>
<name>A0A423Q340_9GAMM</name>
<reference evidence="3 4" key="1">
    <citation type="submission" date="2013-10" db="EMBL/GenBank/DDBJ databases">
        <title>Salinisphaera halophila YIM 95161 Genome Sequencing.</title>
        <authorList>
            <person name="Lai Q."/>
            <person name="Li C."/>
            <person name="Shao Z."/>
        </authorList>
    </citation>
    <scope>NUCLEOTIDE SEQUENCE [LARGE SCALE GENOMIC DNA]</scope>
    <source>
        <strain evidence="3 4">YIM 95161</strain>
    </source>
</reference>
<dbReference type="EMBL" id="AYKF01000065">
    <property type="protein sequence ID" value="ROO32953.1"/>
    <property type="molecule type" value="Genomic_DNA"/>
</dbReference>
<dbReference type="AlphaFoldDB" id="A0A423Q340"/>
<dbReference type="InterPro" id="IPR014729">
    <property type="entry name" value="Rossmann-like_a/b/a_fold"/>
</dbReference>
<dbReference type="PANTHER" id="PTHR46268:SF6">
    <property type="entry name" value="UNIVERSAL STRESS PROTEIN UP12"/>
    <property type="match status" value="1"/>
</dbReference>
<evidence type="ECO:0000256" key="1">
    <source>
        <dbReference type="ARBA" id="ARBA00008791"/>
    </source>
</evidence>
<dbReference type="SUPFAM" id="SSF52402">
    <property type="entry name" value="Adenine nucleotide alpha hydrolases-like"/>
    <property type="match status" value="1"/>
</dbReference>
<sequence length="145" mass="15067">MMYQSILVPVDGSAHSHVAVELAAELISRPEGRVYLLNVQPSVGNTQDLLGRAASAPAEASEAAKSDGESLLQRAIEEAGVAPDNVEFDVKAGAPSDTIVHEAGRLGVDAIVIGSRGASRLSSLILGSVAYRVLHAADCRVVLVR</sequence>
<comment type="similarity">
    <text evidence="1">Belongs to the universal stress protein A family.</text>
</comment>
<dbReference type="PRINTS" id="PR01438">
    <property type="entry name" value="UNVRSLSTRESS"/>
</dbReference>
<evidence type="ECO:0000259" key="2">
    <source>
        <dbReference type="Pfam" id="PF00582"/>
    </source>
</evidence>
<organism evidence="3 4">
    <name type="scientific">Salinisphaera orenii YIM 95161</name>
    <dbReference type="NCBI Taxonomy" id="1051139"/>
    <lineage>
        <taxon>Bacteria</taxon>
        <taxon>Pseudomonadati</taxon>
        <taxon>Pseudomonadota</taxon>
        <taxon>Gammaproteobacteria</taxon>
        <taxon>Salinisphaerales</taxon>
        <taxon>Salinisphaeraceae</taxon>
        <taxon>Salinisphaera</taxon>
    </lineage>
</organism>
<dbReference type="Proteomes" id="UP000285123">
    <property type="component" value="Unassembled WGS sequence"/>
</dbReference>
<dbReference type="PANTHER" id="PTHR46268">
    <property type="entry name" value="STRESS RESPONSE PROTEIN NHAX"/>
    <property type="match status" value="1"/>
</dbReference>